<dbReference type="KEGG" id="xce:Xcel_2502"/>
<dbReference type="AlphaFoldDB" id="D1BWH2"/>
<accession>D1BWH2</accession>
<reference evidence="2" key="1">
    <citation type="submission" date="2009-11" db="EMBL/GenBank/DDBJ databases">
        <title>The complete chromosome of Xylanimonas cellulosilytica DSM 15894.</title>
        <authorList>
            <consortium name="US DOE Joint Genome Institute (JGI-PGF)"/>
            <person name="Lucas S."/>
            <person name="Copeland A."/>
            <person name="Lapidus A."/>
            <person name="Glavina del Rio T."/>
            <person name="Dalin E."/>
            <person name="Tice H."/>
            <person name="Bruce D."/>
            <person name="Goodwin L."/>
            <person name="Pitluck S."/>
            <person name="Kyrpides N."/>
            <person name="Mavromatis K."/>
            <person name="Ivanova N."/>
            <person name="Mikhailova N."/>
            <person name="Foster B."/>
            <person name="Clum A."/>
            <person name="Brettin T."/>
            <person name="Detter J.C."/>
            <person name="Han C."/>
            <person name="Larimer F."/>
            <person name="Land M."/>
            <person name="Hauser L."/>
            <person name="Markowitz V."/>
            <person name="Cheng J.F."/>
            <person name="Hugenholtz P."/>
            <person name="Woyke T."/>
            <person name="Wu D."/>
            <person name="Gehrich-Schroeter G."/>
            <person name="Schneider S."/>
            <person name="Pukall S.R."/>
            <person name="Klenk H.P."/>
            <person name="Eisen J.A."/>
        </authorList>
    </citation>
    <scope>NUCLEOTIDE SEQUENCE [LARGE SCALE GENOMIC DNA]</scope>
    <source>
        <strain evidence="2">DSM 15894 / CECT 5975 / LMG 20990 / XIL07</strain>
    </source>
</reference>
<evidence type="ECO:0000313" key="2">
    <source>
        <dbReference type="Proteomes" id="UP000002255"/>
    </source>
</evidence>
<reference evidence="1 2" key="2">
    <citation type="journal article" date="2010" name="Stand. Genomic Sci.">
        <title>Complete genome sequence of Xylanimonas cellulosilytica type strain (XIL07).</title>
        <authorList>
            <person name="Foster B."/>
            <person name="Pukall R."/>
            <person name="Abt B."/>
            <person name="Nolan M."/>
            <person name="Glavina Del Rio T."/>
            <person name="Chen F."/>
            <person name="Lucas S."/>
            <person name="Tice H."/>
            <person name="Pitluck S."/>
            <person name="Cheng J.-F."/>
            <person name="Chertkov O."/>
            <person name="Brettin T."/>
            <person name="Han C."/>
            <person name="Detter J.C."/>
            <person name="Bruce D."/>
            <person name="Goodwin L."/>
            <person name="Ivanova N."/>
            <person name="Mavromatis K."/>
            <person name="Pati A."/>
            <person name="Mikhailova N."/>
            <person name="Chen A."/>
            <person name="Palaniappan K."/>
            <person name="Land M."/>
            <person name="Hauser L."/>
            <person name="Chang Y.-J."/>
            <person name="Jeffries C.D."/>
            <person name="Chain P."/>
            <person name="Rohde M."/>
            <person name="Goeker M."/>
            <person name="Bristow J."/>
            <person name="Eisen J.A."/>
            <person name="Markowitz V."/>
            <person name="Hugenholtz P."/>
            <person name="Kyrpides N.C."/>
            <person name="Klenk H.-P."/>
            <person name="Lapidus A."/>
        </authorList>
    </citation>
    <scope>NUCLEOTIDE SEQUENCE [LARGE SCALE GENOMIC DNA]</scope>
    <source>
        <strain evidence="2">DSM 15894 / CECT 5975 / LMG 20990 / XIL07</strain>
    </source>
</reference>
<dbReference type="STRING" id="446471.Xcel_2502"/>
<name>D1BWH2_XYLCX</name>
<dbReference type="RefSeq" id="WP_012879259.1">
    <property type="nucleotide sequence ID" value="NC_013530.1"/>
</dbReference>
<keyword evidence="2" id="KW-1185">Reference proteome</keyword>
<organism evidence="1 2">
    <name type="scientific">Xylanimonas cellulosilytica (strain DSM 15894 / JCM 12276 / CECT 5975 / KCTC 9989 / LMG 20990 / NBRC 107835 / XIL07)</name>
    <dbReference type="NCBI Taxonomy" id="446471"/>
    <lineage>
        <taxon>Bacteria</taxon>
        <taxon>Bacillati</taxon>
        <taxon>Actinomycetota</taxon>
        <taxon>Actinomycetes</taxon>
        <taxon>Micrococcales</taxon>
        <taxon>Promicromonosporaceae</taxon>
        <taxon>Xylanimonas</taxon>
    </lineage>
</organism>
<dbReference type="Proteomes" id="UP000002255">
    <property type="component" value="Chromosome"/>
</dbReference>
<evidence type="ECO:0000313" key="1">
    <source>
        <dbReference type="EMBL" id="ACZ31517.1"/>
    </source>
</evidence>
<dbReference type="eggNOG" id="ENOG5032Z7Q">
    <property type="taxonomic scope" value="Bacteria"/>
</dbReference>
<sequence length="182" mass="19197">MAAGARPRWEALFADLEAQFAAHEQAVRDGEVAELTRAEQASIPLGDRLRAVVGAPVGLELLDGEAVAGTLRTVAASWLLIEGRGAHGPTEHLVPIAAIGAVTGLRRQGAPSTSRVDSLGLGTALREVQRDRARVLVRTLGGQAVGRLARVGQDHLDLEEADRAPVTLRTVPFSALLRVSRA</sequence>
<dbReference type="EMBL" id="CP001821">
    <property type="protein sequence ID" value="ACZ31517.1"/>
    <property type="molecule type" value="Genomic_DNA"/>
</dbReference>
<protein>
    <submittedName>
        <fullName evidence="1">Uncharacterized protein</fullName>
    </submittedName>
</protein>
<proteinExistence type="predicted"/>
<dbReference type="HOGENOM" id="CLU_118533_1_0_11"/>
<dbReference type="OrthoDB" id="3827359at2"/>
<gene>
    <name evidence="1" type="ordered locus">Xcel_2502</name>
</gene>